<protein>
    <recommendedName>
        <fullName evidence="2">Retrotransposon gag domain-containing protein</fullName>
    </recommendedName>
</protein>
<dbReference type="Pfam" id="PF03732">
    <property type="entry name" value="Retrotrans_gag"/>
    <property type="match status" value="1"/>
</dbReference>
<sequence>MPTGPLLISLTKKWFWTTSKGFWLLLIATASVLPSLWFLLKNMRFRSNMKVSAKLTNYLCTLELMKLNKFVYLTIINWSIYKMFKCTIKLGEAAFNCYDNNKETSRSWRELKQHLLDRFKQSRSTPKTQLKERKQQPGETLIAYYDDIRDLCKQVNNNIPLNIIVDYLQDGLRHELRIHIKRQLKTLNGEPTPAIFRKLLMTRKNCISLLPLVYYSLQSRSTHVADRKVLPKKSRINHFGTQDSEDLINHIYNNILIDSGSSITIIHHHFLQRIHRNTFEPTRPSYI</sequence>
<proteinExistence type="predicted"/>
<feature type="transmembrane region" description="Helical" evidence="1">
    <location>
        <begin position="20"/>
        <end position="40"/>
    </location>
</feature>
<dbReference type="Proteomes" id="UP000681720">
    <property type="component" value="Unassembled WGS sequence"/>
</dbReference>
<dbReference type="EMBL" id="CAJOBJ010027105">
    <property type="protein sequence ID" value="CAF4250595.1"/>
    <property type="molecule type" value="Genomic_DNA"/>
</dbReference>
<evidence type="ECO:0000259" key="2">
    <source>
        <dbReference type="Pfam" id="PF03732"/>
    </source>
</evidence>
<evidence type="ECO:0000313" key="4">
    <source>
        <dbReference type="Proteomes" id="UP000681720"/>
    </source>
</evidence>
<dbReference type="AlphaFoldDB" id="A0A8S2TBX2"/>
<gene>
    <name evidence="3" type="ORF">GIL414_LOCUS23674</name>
</gene>
<reference evidence="3" key="1">
    <citation type="submission" date="2021-02" db="EMBL/GenBank/DDBJ databases">
        <authorList>
            <person name="Nowell W R."/>
        </authorList>
    </citation>
    <scope>NUCLEOTIDE SEQUENCE</scope>
</reference>
<comment type="caution">
    <text evidence="3">The sequence shown here is derived from an EMBL/GenBank/DDBJ whole genome shotgun (WGS) entry which is preliminary data.</text>
</comment>
<keyword evidence="1" id="KW-0812">Transmembrane</keyword>
<evidence type="ECO:0000313" key="3">
    <source>
        <dbReference type="EMBL" id="CAF4250595.1"/>
    </source>
</evidence>
<accession>A0A8S2TBX2</accession>
<organism evidence="3 4">
    <name type="scientific">Rotaria magnacalcarata</name>
    <dbReference type="NCBI Taxonomy" id="392030"/>
    <lineage>
        <taxon>Eukaryota</taxon>
        <taxon>Metazoa</taxon>
        <taxon>Spiralia</taxon>
        <taxon>Gnathifera</taxon>
        <taxon>Rotifera</taxon>
        <taxon>Eurotatoria</taxon>
        <taxon>Bdelloidea</taxon>
        <taxon>Philodinida</taxon>
        <taxon>Philodinidae</taxon>
        <taxon>Rotaria</taxon>
    </lineage>
</organism>
<evidence type="ECO:0000256" key="1">
    <source>
        <dbReference type="SAM" id="Phobius"/>
    </source>
</evidence>
<keyword evidence="1" id="KW-0472">Membrane</keyword>
<name>A0A8S2TBX2_9BILA</name>
<dbReference type="InterPro" id="IPR005162">
    <property type="entry name" value="Retrotrans_gag_dom"/>
</dbReference>
<feature type="domain" description="Retrotransposon gag" evidence="2">
    <location>
        <begin position="94"/>
        <end position="173"/>
    </location>
</feature>
<keyword evidence="1" id="KW-1133">Transmembrane helix</keyword>